<dbReference type="InterPro" id="IPR000834">
    <property type="entry name" value="Peptidase_M14"/>
</dbReference>
<dbReference type="GO" id="GO:0006508">
    <property type="term" value="P:proteolysis"/>
    <property type="evidence" value="ECO:0007669"/>
    <property type="project" value="InterPro"/>
</dbReference>
<keyword evidence="3" id="KW-0645">Protease</keyword>
<name>A0A285VMU0_9MICO</name>
<dbReference type="Pfam" id="PF00246">
    <property type="entry name" value="Peptidase_M14"/>
    <property type="match status" value="1"/>
</dbReference>
<evidence type="ECO:0000259" key="2">
    <source>
        <dbReference type="PROSITE" id="PS52035"/>
    </source>
</evidence>
<accession>A0A285VMU0</accession>
<feature type="domain" description="Peptidase M14" evidence="2">
    <location>
        <begin position="80"/>
        <end position="373"/>
    </location>
</feature>
<dbReference type="SMART" id="SM00631">
    <property type="entry name" value="Zn_pept"/>
    <property type="match status" value="1"/>
</dbReference>
<dbReference type="SUPFAM" id="SSF53187">
    <property type="entry name" value="Zn-dependent exopeptidases"/>
    <property type="match status" value="1"/>
</dbReference>
<dbReference type="PROSITE" id="PS52035">
    <property type="entry name" value="PEPTIDASE_M14"/>
    <property type="match status" value="1"/>
</dbReference>
<dbReference type="RefSeq" id="WP_097187282.1">
    <property type="nucleotide sequence ID" value="NZ_OBQK01000002.1"/>
</dbReference>
<dbReference type="GO" id="GO:0008270">
    <property type="term" value="F:zinc ion binding"/>
    <property type="evidence" value="ECO:0007669"/>
    <property type="project" value="InterPro"/>
</dbReference>
<evidence type="ECO:0000313" key="3">
    <source>
        <dbReference type="EMBL" id="SOC53891.1"/>
    </source>
</evidence>
<dbReference type="AlphaFoldDB" id="A0A285VMU0"/>
<dbReference type="EMBL" id="OBQK01000002">
    <property type="protein sequence ID" value="SOC53891.1"/>
    <property type="molecule type" value="Genomic_DNA"/>
</dbReference>
<comment type="similarity">
    <text evidence="1">Belongs to the peptidase M14 family.</text>
</comment>
<keyword evidence="4" id="KW-1185">Reference proteome</keyword>
<sequence length="833" mass="86922">MPYAAPRAARPRGGALAAVLAAGLLGTTVLAPALLALPPAAADVLRVEALAAPVVEAGYPRRTVLPEPAPDPGDAALRMGLTPYSDIARRLNAAQAGSDRVSTEVVATTATGREVVLVTLTAPESLAQARQQATMRDRVTRLPAQAARDRGLARSYKVPVFLNANIHGNEYEGTDAALRLIEDYATSQDPEVLETLERSRIHLVVSMNPDGRHDGTRRNSAGFDLNRDLVTATQPEVVGVRDAIVRTQPVLLLDLHGYVNGTLVEPTTPPHGENYEYDLFVEHAYPNALGMEEAIRALGHDLADGVEPTQIPLRDWSEGWDDWPPIFTPQYAALHGAVAHTVEVPLRVNNSASSLPETELRRRAAINTDIAHAAMTASLDYVREHRAELLAGQIEIFRRGVDGAPQNPVEEGLFGLIGPEDVYLGDYPRAYVVPVGSAQRSAPAAARLVDHLVANGVEVTRLTRPASIAGQTYPAGSYLVDLHQARRGMANTILGAGTDISERVEAMYDIAGWSHGLLWGADVVTVPEGVRLSVVGQEVDAAAASGSLALSSAGWRLELEDPADVRALVDLLSAGVQVELLDDGAVLVPAGDVAAAQAVVAEHGVALAPAPAGAAGDPMDPLTVGVAGTAEELWAFGELGLDVVPVSSAALDAGMDLEGVDALYVSSGLSWRDLGALGRAELESFLEAGGGVVGRGGTGAGLNDALGLLDVDAVVGRGDANGVVAVDNADSPVTAGATPHTFVYAPLWFTDLGPGVEADQTYAADPLVSGHWRADADGRGGPDAAAGQAVVVRGTDAETGARVVLMGSEPLFRAHPKGQYALVARALLWSSLG</sequence>
<protein>
    <submittedName>
        <fullName evidence="3">Zinc carboxypeptidase</fullName>
    </submittedName>
</protein>
<feature type="active site" description="Proton donor/acceptor" evidence="1">
    <location>
        <position position="343"/>
    </location>
</feature>
<keyword evidence="3" id="KW-0121">Carboxypeptidase</keyword>
<dbReference type="GO" id="GO:0004181">
    <property type="term" value="F:metallocarboxypeptidase activity"/>
    <property type="evidence" value="ECO:0007669"/>
    <property type="project" value="InterPro"/>
</dbReference>
<gene>
    <name evidence="3" type="ORF">SAMN05421879_102249</name>
</gene>
<reference evidence="4" key="1">
    <citation type="submission" date="2017-08" db="EMBL/GenBank/DDBJ databases">
        <authorList>
            <person name="Varghese N."/>
            <person name="Submissions S."/>
        </authorList>
    </citation>
    <scope>NUCLEOTIDE SEQUENCE [LARGE SCALE GENOMIC DNA]</scope>
    <source>
        <strain evidence="4">USBA17B2</strain>
    </source>
</reference>
<organism evidence="3 4">
    <name type="scientific">Ornithinimicrobium cerasi</name>
    <dbReference type="NCBI Taxonomy" id="2248773"/>
    <lineage>
        <taxon>Bacteria</taxon>
        <taxon>Bacillati</taxon>
        <taxon>Actinomycetota</taxon>
        <taxon>Actinomycetes</taxon>
        <taxon>Micrococcales</taxon>
        <taxon>Ornithinimicrobiaceae</taxon>
        <taxon>Ornithinimicrobium</taxon>
    </lineage>
</organism>
<dbReference type="Proteomes" id="UP000219688">
    <property type="component" value="Unassembled WGS sequence"/>
</dbReference>
<evidence type="ECO:0000256" key="1">
    <source>
        <dbReference type="PROSITE-ProRule" id="PRU01379"/>
    </source>
</evidence>
<proteinExistence type="inferred from homology"/>
<dbReference type="Gene3D" id="3.40.630.10">
    <property type="entry name" value="Zn peptidases"/>
    <property type="match status" value="1"/>
</dbReference>
<keyword evidence="3" id="KW-0378">Hydrolase</keyword>
<evidence type="ECO:0000313" key="4">
    <source>
        <dbReference type="Proteomes" id="UP000219688"/>
    </source>
</evidence>